<dbReference type="EMBL" id="GBRH01263249">
    <property type="protein sequence ID" value="JAD34646.1"/>
    <property type="molecule type" value="Transcribed_RNA"/>
</dbReference>
<evidence type="ECO:0000313" key="2">
    <source>
        <dbReference type="EMBL" id="JAD34646.1"/>
    </source>
</evidence>
<reference evidence="2" key="1">
    <citation type="submission" date="2014-09" db="EMBL/GenBank/DDBJ databases">
        <authorList>
            <person name="Magalhaes I.L.F."/>
            <person name="Oliveira U."/>
            <person name="Santos F.R."/>
            <person name="Vidigal T.H.D.A."/>
            <person name="Brescovit A.D."/>
            <person name="Santos A.J."/>
        </authorList>
    </citation>
    <scope>NUCLEOTIDE SEQUENCE</scope>
    <source>
        <tissue evidence="2">Shoot tissue taken approximately 20 cm above the soil surface</tissue>
    </source>
</reference>
<name>A0A0A9IJV8_ARUDO</name>
<organism evidence="2">
    <name type="scientific">Arundo donax</name>
    <name type="common">Giant reed</name>
    <name type="synonym">Donax arundinaceus</name>
    <dbReference type="NCBI Taxonomy" id="35708"/>
    <lineage>
        <taxon>Eukaryota</taxon>
        <taxon>Viridiplantae</taxon>
        <taxon>Streptophyta</taxon>
        <taxon>Embryophyta</taxon>
        <taxon>Tracheophyta</taxon>
        <taxon>Spermatophyta</taxon>
        <taxon>Magnoliopsida</taxon>
        <taxon>Liliopsida</taxon>
        <taxon>Poales</taxon>
        <taxon>Poaceae</taxon>
        <taxon>PACMAD clade</taxon>
        <taxon>Arundinoideae</taxon>
        <taxon>Arundineae</taxon>
        <taxon>Arundo</taxon>
    </lineage>
</organism>
<dbReference type="AlphaFoldDB" id="A0A0A9IJV8"/>
<proteinExistence type="predicted"/>
<accession>A0A0A9IJV8</accession>
<feature type="compositionally biased region" description="Basic residues" evidence="1">
    <location>
        <begin position="12"/>
        <end position="24"/>
    </location>
</feature>
<protein>
    <submittedName>
        <fullName evidence="2">Uncharacterized protein</fullName>
    </submittedName>
</protein>
<reference evidence="2" key="2">
    <citation type="journal article" date="2015" name="Data Brief">
        <title>Shoot transcriptome of the giant reed, Arundo donax.</title>
        <authorList>
            <person name="Barrero R.A."/>
            <person name="Guerrero F.D."/>
            <person name="Moolhuijzen P."/>
            <person name="Goolsby J.A."/>
            <person name="Tidwell J."/>
            <person name="Bellgard S.E."/>
            <person name="Bellgard M.I."/>
        </authorList>
    </citation>
    <scope>NUCLEOTIDE SEQUENCE</scope>
    <source>
        <tissue evidence="2">Shoot tissue taken approximately 20 cm above the soil surface</tissue>
    </source>
</reference>
<sequence>MTPSMEHMAPLLRRRSTHVRRRHGWIHESSSSVRKHTIGLQLMQMRTARETHASSTPRLEA</sequence>
<evidence type="ECO:0000256" key="1">
    <source>
        <dbReference type="SAM" id="MobiDB-lite"/>
    </source>
</evidence>
<feature type="region of interest" description="Disordered" evidence="1">
    <location>
        <begin position="1"/>
        <end position="31"/>
    </location>
</feature>